<feature type="transmembrane region" description="Helical" evidence="1">
    <location>
        <begin position="173"/>
        <end position="190"/>
    </location>
</feature>
<keyword evidence="1" id="KW-0812">Transmembrane</keyword>
<reference evidence="2 3" key="1">
    <citation type="journal article" date="2016" name="Nat. Commun.">
        <title>Thousands of microbial genomes shed light on interconnected biogeochemical processes in an aquifer system.</title>
        <authorList>
            <person name="Anantharaman K."/>
            <person name="Brown C.T."/>
            <person name="Hug L.A."/>
            <person name="Sharon I."/>
            <person name="Castelle C.J."/>
            <person name="Probst A.J."/>
            <person name="Thomas B.C."/>
            <person name="Singh A."/>
            <person name="Wilkins M.J."/>
            <person name="Karaoz U."/>
            <person name="Brodie E.L."/>
            <person name="Williams K.H."/>
            <person name="Hubbard S.S."/>
            <person name="Banfield J.F."/>
        </authorList>
    </citation>
    <scope>NUCLEOTIDE SEQUENCE [LARGE SCALE GENOMIC DNA]</scope>
</reference>
<feature type="transmembrane region" description="Helical" evidence="1">
    <location>
        <begin position="149"/>
        <end position="167"/>
    </location>
</feature>
<organism evidence="2 3">
    <name type="scientific">Candidatus Magasanikbacteria bacterium RIFCSPLOWO2_01_FULL_40_15</name>
    <dbReference type="NCBI Taxonomy" id="1798686"/>
    <lineage>
        <taxon>Bacteria</taxon>
        <taxon>Candidatus Magasanikiibacteriota</taxon>
    </lineage>
</organism>
<comment type="caution">
    <text evidence="2">The sequence shown here is derived from an EMBL/GenBank/DDBJ whole genome shotgun (WGS) entry which is preliminary data.</text>
</comment>
<evidence type="ECO:0000313" key="3">
    <source>
        <dbReference type="Proteomes" id="UP000177040"/>
    </source>
</evidence>
<dbReference type="AlphaFoldDB" id="A0A1F6N443"/>
<feature type="transmembrane region" description="Helical" evidence="1">
    <location>
        <begin position="45"/>
        <end position="68"/>
    </location>
</feature>
<feature type="transmembrane region" description="Helical" evidence="1">
    <location>
        <begin position="240"/>
        <end position="261"/>
    </location>
</feature>
<feature type="transmembrane region" description="Helical" evidence="1">
    <location>
        <begin position="107"/>
        <end position="128"/>
    </location>
</feature>
<evidence type="ECO:0000256" key="1">
    <source>
        <dbReference type="SAM" id="Phobius"/>
    </source>
</evidence>
<proteinExistence type="predicted"/>
<sequence length="266" mass="30696">MLNFIFEILLRTISQLITILGFFFVIGFILSKLQKWTQNQYQRSVGWLGILWTAWIGTPVHELAHAFFAKLFAHKIEKVSLFRPNRKTGMLGQVDHSYNPKNPYQNIGNFFIGAAPMIVGCLVLAMLFNYVLPGNQEILALVQKINFKTPIEALSGLFQIIIALFSVENIASPRFWIFMYLSFCVATHLAPSSYDQKTMWNGLLWLFIFLFIFNIGIRSAHINLSSFSEYFSLAWLTFAFWYASVVSFVHLLVASIILFPIRLMRR</sequence>
<accession>A0A1F6N443</accession>
<dbReference type="Proteomes" id="UP000177040">
    <property type="component" value="Unassembled WGS sequence"/>
</dbReference>
<keyword evidence="1" id="KW-1133">Transmembrane helix</keyword>
<feature type="transmembrane region" description="Helical" evidence="1">
    <location>
        <begin position="12"/>
        <end position="33"/>
    </location>
</feature>
<dbReference type="EMBL" id="MFQH01000004">
    <property type="protein sequence ID" value="OGH78642.1"/>
    <property type="molecule type" value="Genomic_DNA"/>
</dbReference>
<name>A0A1F6N443_9BACT</name>
<keyword evidence="1" id="KW-0472">Membrane</keyword>
<gene>
    <name evidence="2" type="ORF">A2983_04765</name>
</gene>
<feature type="transmembrane region" description="Helical" evidence="1">
    <location>
        <begin position="202"/>
        <end position="220"/>
    </location>
</feature>
<protein>
    <submittedName>
        <fullName evidence="2">Uncharacterized protein</fullName>
    </submittedName>
</protein>
<evidence type="ECO:0000313" key="2">
    <source>
        <dbReference type="EMBL" id="OGH78642.1"/>
    </source>
</evidence>